<feature type="chain" id="PRO_5037646781" description="Peptidase M61 catalytic domain-containing protein" evidence="1">
    <location>
        <begin position="21"/>
        <end position="568"/>
    </location>
</feature>
<dbReference type="EMBL" id="JAEDAK010000002">
    <property type="protein sequence ID" value="MBH9576097.1"/>
    <property type="molecule type" value="Genomic_DNA"/>
</dbReference>
<gene>
    <name evidence="2" type="ORF">I7X39_04175</name>
</gene>
<accession>A0A931J4E1</accession>
<evidence type="ECO:0000256" key="1">
    <source>
        <dbReference type="SAM" id="SignalP"/>
    </source>
</evidence>
<dbReference type="SUPFAM" id="SSF55486">
    <property type="entry name" value="Metalloproteases ('zincins'), catalytic domain"/>
    <property type="match status" value="1"/>
</dbReference>
<dbReference type="InterPro" id="IPR027268">
    <property type="entry name" value="Peptidase_M4/M1_CTD_sf"/>
</dbReference>
<organism evidence="2 3">
    <name type="scientific">Inhella proteolytica</name>
    <dbReference type="NCBI Taxonomy" id="2795029"/>
    <lineage>
        <taxon>Bacteria</taxon>
        <taxon>Pseudomonadati</taxon>
        <taxon>Pseudomonadota</taxon>
        <taxon>Betaproteobacteria</taxon>
        <taxon>Burkholderiales</taxon>
        <taxon>Sphaerotilaceae</taxon>
        <taxon>Inhella</taxon>
    </lineage>
</organism>
<proteinExistence type="predicted"/>
<protein>
    <recommendedName>
        <fullName evidence="4">Peptidase M61 catalytic domain-containing protein</fullName>
    </recommendedName>
</protein>
<comment type="caution">
    <text evidence="2">The sequence shown here is derived from an EMBL/GenBank/DDBJ whole genome shotgun (WGS) entry which is preliminary data.</text>
</comment>
<sequence>MWKCLGLLLAACGLVLPTQAASLTVTGSLDAQGRLLVRYEPPTGVRELPFWPPTPHGQEAWRQLMAEAGDACTELGPSALRIQPGCRAATLRVRPRVLGAYATYEPAQPQSDGSGVLLHTGHYAVLLPGTELRWRWVAPHVLQRGRAHRALVELRIPAAEVDQELQHSGWEQQKRIGIAEYVYLGRRAAERQGPAWLALDGGLGAARAAFVRERLLGTLQAYGQAYGRTLPHTGAVVVTLSESPGYHGDTTPGQMMRLRLPRDAATMSNEDFSHFIAHEVGHWWNKGLYSSDDAQPWLHEGHAEWMALVQQTQEGQMTPAQMRARVQGALNSCLAARGEMAMAALTGGRRDGTEYSCGLSLMQLAQALQTQRQPAAESPLRRLASLHAGSGHLDAARLVAWAEGDQPGALGRLLNDRGQPFGAGFTQALQALELADVRPVDRSEELDELTRRTQAAHWVRRTMNMDCGGAASYHGLRQGFKLETGPICKTLRLGQMAVALQGLPLMERPLEAWDAVQAACAQGDTIRVDYADGPSSELACSGEFPPRPLRVLVKLRPDALQRWGIPAG</sequence>
<dbReference type="Gene3D" id="1.10.390.10">
    <property type="entry name" value="Neutral Protease Domain 2"/>
    <property type="match status" value="1"/>
</dbReference>
<keyword evidence="3" id="KW-1185">Reference proteome</keyword>
<reference evidence="2" key="1">
    <citation type="submission" date="2020-12" db="EMBL/GenBank/DDBJ databases">
        <title>The genome sequence of Inhella sp. 1Y17.</title>
        <authorList>
            <person name="Liu Y."/>
        </authorList>
    </citation>
    <scope>NUCLEOTIDE SEQUENCE</scope>
    <source>
        <strain evidence="2">1Y17</strain>
    </source>
</reference>
<evidence type="ECO:0008006" key="4">
    <source>
        <dbReference type="Google" id="ProtNLM"/>
    </source>
</evidence>
<evidence type="ECO:0000313" key="3">
    <source>
        <dbReference type="Proteomes" id="UP000613266"/>
    </source>
</evidence>
<evidence type="ECO:0000313" key="2">
    <source>
        <dbReference type="EMBL" id="MBH9576097.1"/>
    </source>
</evidence>
<dbReference type="Proteomes" id="UP000613266">
    <property type="component" value="Unassembled WGS sequence"/>
</dbReference>
<name>A0A931J4E1_9BURK</name>
<dbReference type="AlphaFoldDB" id="A0A931J4E1"/>
<keyword evidence="1" id="KW-0732">Signal</keyword>
<dbReference type="RefSeq" id="WP_198109706.1">
    <property type="nucleotide sequence ID" value="NZ_JAEDAK010000002.1"/>
</dbReference>
<feature type="signal peptide" evidence="1">
    <location>
        <begin position="1"/>
        <end position="20"/>
    </location>
</feature>